<organism evidence="3 4">
    <name type="scientific">Lentzea tibetensis</name>
    <dbReference type="NCBI Taxonomy" id="2591470"/>
    <lineage>
        <taxon>Bacteria</taxon>
        <taxon>Bacillati</taxon>
        <taxon>Actinomycetota</taxon>
        <taxon>Actinomycetes</taxon>
        <taxon>Pseudonocardiales</taxon>
        <taxon>Pseudonocardiaceae</taxon>
        <taxon>Lentzea</taxon>
    </lineage>
</organism>
<dbReference type="Pfam" id="PF13845">
    <property type="entry name" value="Septum_form"/>
    <property type="match status" value="1"/>
</dbReference>
<dbReference type="Proteomes" id="UP000316639">
    <property type="component" value="Unassembled WGS sequence"/>
</dbReference>
<dbReference type="OrthoDB" id="3381205at2"/>
<feature type="chain" id="PRO_5022215828" description="Septum formation-related domain-containing protein" evidence="1">
    <location>
        <begin position="19"/>
        <end position="277"/>
    </location>
</feature>
<feature type="domain" description="Septum formation-related" evidence="2">
    <location>
        <begin position="49"/>
        <end position="255"/>
    </location>
</feature>
<dbReference type="AlphaFoldDB" id="A0A563EZJ5"/>
<feature type="signal peptide" evidence="1">
    <location>
        <begin position="1"/>
        <end position="18"/>
    </location>
</feature>
<gene>
    <name evidence="3" type="ORF">FKR81_07490</name>
</gene>
<reference evidence="3 4" key="1">
    <citation type="submission" date="2019-07" db="EMBL/GenBank/DDBJ databases">
        <title>Lentzea xizangensis sp. nov., isolated from Qinghai-Tibetan Plateau Soils.</title>
        <authorList>
            <person name="Huang J."/>
        </authorList>
    </citation>
    <scope>NUCLEOTIDE SEQUENCE [LARGE SCALE GENOMIC DNA]</scope>
    <source>
        <strain evidence="3 4">FXJ1.1311</strain>
    </source>
</reference>
<protein>
    <recommendedName>
        <fullName evidence="2">Septum formation-related domain-containing protein</fullName>
    </recommendedName>
</protein>
<evidence type="ECO:0000256" key="1">
    <source>
        <dbReference type="SAM" id="SignalP"/>
    </source>
</evidence>
<evidence type="ECO:0000313" key="4">
    <source>
        <dbReference type="Proteomes" id="UP000316639"/>
    </source>
</evidence>
<keyword evidence="1" id="KW-0732">Signal</keyword>
<keyword evidence="4" id="KW-1185">Reference proteome</keyword>
<dbReference type="EMBL" id="VOBR01000004">
    <property type="protein sequence ID" value="TWP53150.1"/>
    <property type="molecule type" value="Genomic_DNA"/>
</dbReference>
<evidence type="ECO:0000313" key="3">
    <source>
        <dbReference type="EMBL" id="TWP53150.1"/>
    </source>
</evidence>
<comment type="caution">
    <text evidence="3">The sequence shown here is derived from an EMBL/GenBank/DDBJ whole genome shotgun (WGS) entry which is preliminary data.</text>
</comment>
<name>A0A563EZJ5_9PSEU</name>
<evidence type="ECO:0000259" key="2">
    <source>
        <dbReference type="Pfam" id="PF13845"/>
    </source>
</evidence>
<dbReference type="InterPro" id="IPR026004">
    <property type="entry name" value="Septum_form"/>
</dbReference>
<proteinExistence type="predicted"/>
<sequence>MRQAVLVLLTMLAVSACAIHVGGYAVPGPLPSTASAPAPDLPKLGQCMNSADFKVLACGEPHEAEITAVGEISGLSKEYPSERDLRRAALPPCRDALTEYLGSADADATRLQVWAFWPNKKGWEDGQRWRLCSVIEMSPNDEKKVSRKGSLKGVLAASGFGTYQLCSSGSPAKDTKLALVGCDTPHVGEAVPGVVSLGKFTDPAPSQDQITAIAKDKCAKAVADYVGSDKRTDVIAAWRPFGAQAWSEGWTNAICYAEASRTFSGRLWGLGVKPLPN</sequence>
<dbReference type="PROSITE" id="PS51257">
    <property type="entry name" value="PROKAR_LIPOPROTEIN"/>
    <property type="match status" value="1"/>
</dbReference>
<accession>A0A563EZJ5</accession>